<evidence type="ECO:0000313" key="2">
    <source>
        <dbReference type="EMBL" id="SOR29823.1"/>
    </source>
</evidence>
<dbReference type="EMBL" id="LT962688">
    <property type="protein sequence ID" value="SOR29823.1"/>
    <property type="molecule type" value="Genomic_DNA"/>
</dbReference>
<reference evidence="3" key="1">
    <citation type="submission" date="2017-10" db="EMBL/GenBank/DDBJ databases">
        <authorList>
            <person name="Regsiter A."/>
            <person name="William W."/>
        </authorList>
    </citation>
    <scope>NUCLEOTIDE SEQUENCE [LARGE SCALE GENOMIC DNA]</scope>
</reference>
<proteinExistence type="predicted"/>
<gene>
    <name evidence="2" type="ORF">TK0001_3221</name>
</gene>
<feature type="region of interest" description="Disordered" evidence="1">
    <location>
        <begin position="62"/>
        <end position="93"/>
    </location>
</feature>
<name>A0A2N9AR70_METEX</name>
<dbReference type="Proteomes" id="UP000233769">
    <property type="component" value="Chromosome tk0001"/>
</dbReference>
<accession>A0A2N9AR70</accession>
<sequence length="93" mass="9955">MSRDPRAFAAELRADAQQLRTMAGDLDARADGLCALAEQQERDAVSRERAKRAAIAASLEAEGRTFHRSPTASGPGPTIWGSARYEDAGQISP</sequence>
<organism evidence="2 3">
    <name type="scientific">Methylorubrum extorquens</name>
    <name type="common">Methylobacterium dichloromethanicum</name>
    <name type="synonym">Methylobacterium extorquens</name>
    <dbReference type="NCBI Taxonomy" id="408"/>
    <lineage>
        <taxon>Bacteria</taxon>
        <taxon>Pseudomonadati</taxon>
        <taxon>Pseudomonadota</taxon>
        <taxon>Alphaproteobacteria</taxon>
        <taxon>Hyphomicrobiales</taxon>
        <taxon>Methylobacteriaceae</taxon>
        <taxon>Methylorubrum</taxon>
    </lineage>
</organism>
<dbReference type="AlphaFoldDB" id="A0A2N9AR70"/>
<evidence type="ECO:0000313" key="3">
    <source>
        <dbReference type="Proteomes" id="UP000233769"/>
    </source>
</evidence>
<evidence type="ECO:0000256" key="1">
    <source>
        <dbReference type="SAM" id="MobiDB-lite"/>
    </source>
</evidence>
<protein>
    <submittedName>
        <fullName evidence="2">Uncharacterized protein</fullName>
    </submittedName>
</protein>